<proteinExistence type="predicted"/>
<dbReference type="AlphaFoldDB" id="A0A371ENQ3"/>
<dbReference type="OrthoDB" id="1600564at2759"/>
<reference evidence="1" key="1">
    <citation type="submission" date="2018-05" db="EMBL/GenBank/DDBJ databases">
        <title>Draft genome of Mucuna pruriens seed.</title>
        <authorList>
            <person name="Nnadi N.E."/>
            <person name="Vos R."/>
            <person name="Hasami M.H."/>
            <person name="Devisetty U.K."/>
            <person name="Aguiy J.C."/>
        </authorList>
    </citation>
    <scope>NUCLEOTIDE SEQUENCE [LARGE SCALE GENOMIC DNA]</scope>
    <source>
        <strain evidence="1">JCA_2017</strain>
    </source>
</reference>
<organism evidence="1 2">
    <name type="scientific">Mucuna pruriens</name>
    <name type="common">Velvet bean</name>
    <name type="synonym">Dolichos pruriens</name>
    <dbReference type="NCBI Taxonomy" id="157652"/>
    <lineage>
        <taxon>Eukaryota</taxon>
        <taxon>Viridiplantae</taxon>
        <taxon>Streptophyta</taxon>
        <taxon>Embryophyta</taxon>
        <taxon>Tracheophyta</taxon>
        <taxon>Spermatophyta</taxon>
        <taxon>Magnoliopsida</taxon>
        <taxon>eudicotyledons</taxon>
        <taxon>Gunneridae</taxon>
        <taxon>Pentapetalae</taxon>
        <taxon>rosids</taxon>
        <taxon>fabids</taxon>
        <taxon>Fabales</taxon>
        <taxon>Fabaceae</taxon>
        <taxon>Papilionoideae</taxon>
        <taxon>50 kb inversion clade</taxon>
        <taxon>NPAAA clade</taxon>
        <taxon>indigoferoid/millettioid clade</taxon>
        <taxon>Phaseoleae</taxon>
        <taxon>Mucuna</taxon>
    </lineage>
</organism>
<dbReference type="EMBL" id="QJKJ01012883">
    <property type="protein sequence ID" value="RDX67691.1"/>
    <property type="molecule type" value="Genomic_DNA"/>
</dbReference>
<gene>
    <name evidence="1" type="ORF">CR513_53405</name>
</gene>
<protein>
    <submittedName>
        <fullName evidence="1">GDSL esterase/lipase</fullName>
    </submittedName>
</protein>
<dbReference type="Proteomes" id="UP000257109">
    <property type="component" value="Unassembled WGS sequence"/>
</dbReference>
<keyword evidence="2" id="KW-1185">Reference proteome</keyword>
<evidence type="ECO:0000313" key="1">
    <source>
        <dbReference type="EMBL" id="RDX67691.1"/>
    </source>
</evidence>
<feature type="non-terminal residue" evidence="1">
    <location>
        <position position="133"/>
    </location>
</feature>
<comment type="caution">
    <text evidence="1">The sequence shown here is derived from an EMBL/GenBank/DDBJ whole genome shotgun (WGS) entry which is preliminary data.</text>
</comment>
<accession>A0A371ENQ3</accession>
<name>A0A371ENQ3_MUCPR</name>
<dbReference type="STRING" id="157652.A0A371ENQ3"/>
<sequence length="133" mass="14646">MDMGLDMGITWQLESTMGLAPFPSPSSSDKWSNSKAELVNESSFPCWLSTAKSLRHPPISVIFTVELLWLLSLSDSECDFKAIFNFGDSNSDTSGFSWRVCSLWNDLNKSAGRASDGRLVLDFLGLVSVTNNL</sequence>
<evidence type="ECO:0000313" key="2">
    <source>
        <dbReference type="Proteomes" id="UP000257109"/>
    </source>
</evidence>